<feature type="compositionally biased region" description="Basic and acidic residues" evidence="1">
    <location>
        <begin position="276"/>
        <end position="285"/>
    </location>
</feature>
<organism evidence="3">
    <name type="scientific">Volvox carteri f. nagariensis</name>
    <dbReference type="NCBI Taxonomy" id="3068"/>
    <lineage>
        <taxon>Eukaryota</taxon>
        <taxon>Viridiplantae</taxon>
        <taxon>Chlorophyta</taxon>
        <taxon>core chlorophytes</taxon>
        <taxon>Chlorophyceae</taxon>
        <taxon>CS clade</taxon>
        <taxon>Chlamydomonadales</taxon>
        <taxon>Volvocaceae</taxon>
        <taxon>Volvox</taxon>
    </lineage>
</organism>
<feature type="region of interest" description="Disordered" evidence="1">
    <location>
        <begin position="1011"/>
        <end position="1040"/>
    </location>
</feature>
<dbReference type="OrthoDB" id="551532at2759"/>
<feature type="region of interest" description="Disordered" evidence="1">
    <location>
        <begin position="267"/>
        <end position="362"/>
    </location>
</feature>
<name>D8TLP8_VOLCA</name>
<feature type="region of interest" description="Disordered" evidence="1">
    <location>
        <begin position="167"/>
        <end position="209"/>
    </location>
</feature>
<feature type="region of interest" description="Disordered" evidence="1">
    <location>
        <begin position="81"/>
        <end position="154"/>
    </location>
</feature>
<evidence type="ECO:0000313" key="3">
    <source>
        <dbReference type="Proteomes" id="UP000001058"/>
    </source>
</evidence>
<dbReference type="EMBL" id="GL378327">
    <property type="protein sequence ID" value="EFJ51505.1"/>
    <property type="molecule type" value="Genomic_DNA"/>
</dbReference>
<feature type="compositionally biased region" description="Low complexity" evidence="1">
    <location>
        <begin position="1013"/>
        <end position="1028"/>
    </location>
</feature>
<feature type="compositionally biased region" description="Low complexity" evidence="1">
    <location>
        <begin position="965"/>
        <end position="980"/>
    </location>
</feature>
<feature type="compositionally biased region" description="Gly residues" evidence="1">
    <location>
        <begin position="170"/>
        <end position="183"/>
    </location>
</feature>
<protein>
    <submittedName>
        <fullName evidence="2">Uncharacterized protein</fullName>
    </submittedName>
</protein>
<keyword evidence="3" id="KW-1185">Reference proteome</keyword>
<dbReference type="InParanoid" id="D8TLP8"/>
<feature type="compositionally biased region" description="Low complexity" evidence="1">
    <location>
        <begin position="405"/>
        <end position="428"/>
    </location>
</feature>
<feature type="region of interest" description="Disordered" evidence="1">
    <location>
        <begin position="382"/>
        <end position="460"/>
    </location>
</feature>
<feature type="region of interest" description="Disordered" evidence="1">
    <location>
        <begin position="954"/>
        <end position="980"/>
    </location>
</feature>
<feature type="compositionally biased region" description="Low complexity" evidence="1">
    <location>
        <begin position="309"/>
        <end position="319"/>
    </location>
</feature>
<feature type="compositionally biased region" description="Low complexity" evidence="1">
    <location>
        <begin position="569"/>
        <end position="587"/>
    </location>
</feature>
<feature type="compositionally biased region" description="Low complexity" evidence="1">
    <location>
        <begin position="190"/>
        <end position="199"/>
    </location>
</feature>
<gene>
    <name evidence="2" type="ORF">VOLCADRAFT_87585</name>
</gene>
<feature type="compositionally biased region" description="Low complexity" evidence="1">
    <location>
        <begin position="328"/>
        <end position="354"/>
    </location>
</feature>
<feature type="compositionally biased region" description="Low complexity" evidence="1">
    <location>
        <begin position="110"/>
        <end position="132"/>
    </location>
</feature>
<dbReference type="GeneID" id="9620282"/>
<sequence length="1187" mass="120297">MLSGAPARACPAAIPHGGVLVPLSAYIAASTSQPCSALRAGRKRPVSELTLQFSGSRTSQQPEHMNTPTRQLSIVWAHERQPGPQEDGISPGVSDQDQHQDQHPGGNGTDPDNSASPPDPADQPGQLGRLPLRTPPPGADSGAGAVPGAPQQLPPLRLDFLDWARIQQRGPGGSGGGGAGGTGRARRQRSGSGMSSSSGSAGGGIGGSKSRSDRILQLVLAAKTLLQVRSVVSRHLHDMSPSTAAVALSRLATLSVATMRLRRAQLGLGVQGRGEPQGKGRKGEEAEQQPEVVVGNSNSSIVEGKAGVSTVTAETAAATKPPPPPSPSGRTTPAAGGAAAAAATKSADADGGADVTDPSSRVQQGSLRLMRLLLRHIATSVDSTAAGGGGGGGRSRGSGSGSGAGSTSPRWRSPTSSSSSAAGASGTPGYRAQRGGGGGGAAAGSSASSWRWQPAPPGHRARLAGSVMATLARVGLKPGPSDLWALYRLVEAARGGHLRTASPGQLCQILWAMHRLEFTPDPDWRMDCTAAVQAALTASSNGGDGGATATAASTPVATGTAGCPGEGGEQAAVAGGRGGDTSASAAAIGGGSSGGAASSLSRKGTTRGRYDRMAEQDSEDDELYDSSSSIDELDPDLEAVMDETLAGGGHGRSGGAGVALRRYGSGYADVASLLLWSVRMGMAPGATGMQACLERLHPGLRSLRRVHLLRLLLALSESGHRASEGFMNRLLACLQPKLPLLGATQLTQTLMALSRLGFVPPQSWLVAFLKASRTQLRHYTPSHVTATCQVFAGWQLRPSRTYLQSLLALMDALMPYFPAEGLAAALQSLSVLAVKPQHRWVARALEHLVAAAERNTSTPPVTGLAVSEDLAAVLYGDGGDNSGLRSSLTHQLPDATTPTTSTPGAGGPPGAESSSSLTALGTAPGRLRSTAVQGGYLPAAAAPLTAVMAAAAQAPPPPPVGGGAAAATAAGQPQQQAMRQQQRAATAAALVTAVCSLRGIVQFDSGGGRPLRTAAAADSSSSSSTASSPPMDGHLGNGSDAHAVPAAVATATVAAADGTTTLLPYELWSSTKRLTDLCGELLDVMTGSDLAQLLTALSRVNFYPGRVFLAAHARATARVGAQLAPADKEALATCYNRLAALAPRMAEEARRQAEARQARAAVVVADPWAATTATRRPLPPPRAGPRR</sequence>
<accession>D8TLP8</accession>
<feature type="region of interest" description="Disordered" evidence="1">
    <location>
        <begin position="538"/>
        <end position="629"/>
    </location>
</feature>
<dbReference type="AlphaFoldDB" id="D8TLP8"/>
<feature type="region of interest" description="Disordered" evidence="1">
    <location>
        <begin position="882"/>
        <end position="921"/>
    </location>
</feature>
<reference evidence="2 3" key="1">
    <citation type="journal article" date="2010" name="Science">
        <title>Genomic analysis of organismal complexity in the multicellular green alga Volvox carteri.</title>
        <authorList>
            <person name="Prochnik S.E."/>
            <person name="Umen J."/>
            <person name="Nedelcu A.M."/>
            <person name="Hallmann A."/>
            <person name="Miller S.M."/>
            <person name="Nishii I."/>
            <person name="Ferris P."/>
            <person name="Kuo A."/>
            <person name="Mitros T."/>
            <person name="Fritz-Laylin L.K."/>
            <person name="Hellsten U."/>
            <person name="Chapman J."/>
            <person name="Simakov O."/>
            <person name="Rensing S.A."/>
            <person name="Terry A."/>
            <person name="Pangilinan J."/>
            <person name="Kapitonov V."/>
            <person name="Jurka J."/>
            <person name="Salamov A."/>
            <person name="Shapiro H."/>
            <person name="Schmutz J."/>
            <person name="Grimwood J."/>
            <person name="Lindquist E."/>
            <person name="Lucas S."/>
            <person name="Grigoriev I.V."/>
            <person name="Schmitt R."/>
            <person name="Kirk D."/>
            <person name="Rokhsar D.S."/>
        </authorList>
    </citation>
    <scope>NUCLEOTIDE SEQUENCE [LARGE SCALE GENOMIC DNA]</scope>
    <source>
        <strain evidence="3">f. Nagariensis / Eve</strain>
    </source>
</reference>
<proteinExistence type="predicted"/>
<evidence type="ECO:0000313" key="2">
    <source>
        <dbReference type="EMBL" id="EFJ51505.1"/>
    </source>
</evidence>
<dbReference type="Proteomes" id="UP000001058">
    <property type="component" value="Unassembled WGS sequence"/>
</dbReference>
<dbReference type="KEGG" id="vcn:VOLCADRAFT_87585"/>
<dbReference type="RefSeq" id="XP_002947457.1">
    <property type="nucleotide sequence ID" value="XM_002947411.1"/>
</dbReference>
<feature type="compositionally biased region" description="Low complexity" evidence="1">
    <location>
        <begin position="538"/>
        <end position="561"/>
    </location>
</feature>
<feature type="compositionally biased region" description="Gly residues" evidence="1">
    <location>
        <begin position="386"/>
        <end position="404"/>
    </location>
</feature>
<evidence type="ECO:0000256" key="1">
    <source>
        <dbReference type="SAM" id="MobiDB-lite"/>
    </source>
</evidence>